<evidence type="ECO:0000313" key="1">
    <source>
        <dbReference type="EMBL" id="KAL0269064.1"/>
    </source>
</evidence>
<dbReference type="AlphaFoldDB" id="A0AAW2HH59"/>
<name>A0AAW2HH59_9NEOP</name>
<reference evidence="1" key="1">
    <citation type="journal article" date="2024" name="Gigascience">
        <title>Chromosome-level genome of the poultry shaft louse Menopon gallinae provides insight into the host-switching and adaptive evolution of parasitic lice.</title>
        <authorList>
            <person name="Xu Y."/>
            <person name="Ma L."/>
            <person name="Liu S."/>
            <person name="Liang Y."/>
            <person name="Liu Q."/>
            <person name="He Z."/>
            <person name="Tian L."/>
            <person name="Duan Y."/>
            <person name="Cai W."/>
            <person name="Li H."/>
            <person name="Song F."/>
        </authorList>
    </citation>
    <scope>NUCLEOTIDE SEQUENCE</scope>
    <source>
        <strain evidence="1">Cailab_2023a</strain>
    </source>
</reference>
<evidence type="ECO:0008006" key="2">
    <source>
        <dbReference type="Google" id="ProtNLM"/>
    </source>
</evidence>
<sequence>MWLYRRMLKIPWTRHMTNAEVLARMDKERELLYEVKRRKLHYFGHTLRNAKYKLLRVIITSWLKNLREWFGLTSTALFRAAASKVAIAMLIANLRRGDGS</sequence>
<protein>
    <recommendedName>
        <fullName evidence="2">Ribosomal protein S14</fullName>
    </recommendedName>
</protein>
<comment type="caution">
    <text evidence="1">The sequence shown here is derived from an EMBL/GenBank/DDBJ whole genome shotgun (WGS) entry which is preliminary data.</text>
</comment>
<gene>
    <name evidence="1" type="ORF">PYX00_010799</name>
</gene>
<proteinExistence type="predicted"/>
<organism evidence="1">
    <name type="scientific">Menopon gallinae</name>
    <name type="common">poultry shaft louse</name>
    <dbReference type="NCBI Taxonomy" id="328185"/>
    <lineage>
        <taxon>Eukaryota</taxon>
        <taxon>Metazoa</taxon>
        <taxon>Ecdysozoa</taxon>
        <taxon>Arthropoda</taxon>
        <taxon>Hexapoda</taxon>
        <taxon>Insecta</taxon>
        <taxon>Pterygota</taxon>
        <taxon>Neoptera</taxon>
        <taxon>Paraneoptera</taxon>
        <taxon>Psocodea</taxon>
        <taxon>Troctomorpha</taxon>
        <taxon>Phthiraptera</taxon>
        <taxon>Amblycera</taxon>
        <taxon>Menoponidae</taxon>
        <taxon>Menopon</taxon>
    </lineage>
</organism>
<dbReference type="EMBL" id="JARGDH010000005">
    <property type="protein sequence ID" value="KAL0269064.1"/>
    <property type="molecule type" value="Genomic_DNA"/>
</dbReference>
<accession>A0AAW2HH59</accession>